<reference evidence="1 2" key="1">
    <citation type="submission" date="2024-11" db="EMBL/GenBank/DDBJ databases">
        <title>A near-complete genome assembly of Cinchona calisaya.</title>
        <authorList>
            <person name="Lian D.C."/>
            <person name="Zhao X.W."/>
            <person name="Wei L."/>
        </authorList>
    </citation>
    <scope>NUCLEOTIDE SEQUENCE [LARGE SCALE GENOMIC DNA]</scope>
    <source>
        <tissue evidence="1">Nenye</tissue>
    </source>
</reference>
<keyword evidence="2" id="KW-1185">Reference proteome</keyword>
<proteinExistence type="predicted"/>
<gene>
    <name evidence="1" type="ORF">ACH5RR_032923</name>
</gene>
<dbReference type="EMBL" id="JBJUIK010000013">
    <property type="protein sequence ID" value="KAL3507541.1"/>
    <property type="molecule type" value="Genomic_DNA"/>
</dbReference>
<evidence type="ECO:0000313" key="2">
    <source>
        <dbReference type="Proteomes" id="UP001630127"/>
    </source>
</evidence>
<name>A0ABD2YKU8_9GENT</name>
<accession>A0ABD2YKU8</accession>
<organism evidence="1 2">
    <name type="scientific">Cinchona calisaya</name>
    <dbReference type="NCBI Taxonomy" id="153742"/>
    <lineage>
        <taxon>Eukaryota</taxon>
        <taxon>Viridiplantae</taxon>
        <taxon>Streptophyta</taxon>
        <taxon>Embryophyta</taxon>
        <taxon>Tracheophyta</taxon>
        <taxon>Spermatophyta</taxon>
        <taxon>Magnoliopsida</taxon>
        <taxon>eudicotyledons</taxon>
        <taxon>Gunneridae</taxon>
        <taxon>Pentapetalae</taxon>
        <taxon>asterids</taxon>
        <taxon>lamiids</taxon>
        <taxon>Gentianales</taxon>
        <taxon>Rubiaceae</taxon>
        <taxon>Cinchonoideae</taxon>
        <taxon>Cinchoneae</taxon>
        <taxon>Cinchona</taxon>
    </lineage>
</organism>
<protein>
    <recommendedName>
        <fullName evidence="3">F-box protein</fullName>
    </recommendedName>
</protein>
<dbReference type="AlphaFoldDB" id="A0ABD2YKU8"/>
<comment type="caution">
    <text evidence="1">The sequence shown here is derived from an EMBL/GenBank/DDBJ whole genome shotgun (WGS) entry which is preliminary data.</text>
</comment>
<sequence length="164" mass="18630">MSLRRGISWTDISFPYNMIVNMHNRSNSTGVLANGHLHWMANEEKYRGVDDIIVYFNQKTNKFNRLPTPKQCIYGLGNRDGCLVMCTDGKSGDDHKVLIMREYGVKESWTTMPVFVGEEFLITNIGSILAYNVTNKSSKRIKQQPNQEIQTGPLGYVVSLSSVY</sequence>
<evidence type="ECO:0008006" key="3">
    <source>
        <dbReference type="Google" id="ProtNLM"/>
    </source>
</evidence>
<evidence type="ECO:0000313" key="1">
    <source>
        <dbReference type="EMBL" id="KAL3507541.1"/>
    </source>
</evidence>
<dbReference type="Proteomes" id="UP001630127">
    <property type="component" value="Unassembled WGS sequence"/>
</dbReference>